<dbReference type="KEGG" id="cgz:M787_004535"/>
<dbReference type="CDD" id="cd06661">
    <property type="entry name" value="GGCT_like"/>
    <property type="match status" value="1"/>
</dbReference>
<keyword evidence="1" id="KW-0812">Transmembrane</keyword>
<evidence type="ECO:0000313" key="2">
    <source>
        <dbReference type="EMBL" id="ANG66573.1"/>
    </source>
</evidence>
<dbReference type="RefSeq" id="WP_021828393.1">
    <property type="nucleotide sequence ID" value="NZ_CP015840.1"/>
</dbReference>
<gene>
    <name evidence="2" type="ORF">M787_004535</name>
</gene>
<dbReference type="eggNOG" id="ENOG5033MPE">
    <property type="taxonomic scope" value="Bacteria"/>
</dbReference>
<name>A0A173E0A1_9CHLA</name>
<organism evidence="2 3">
    <name type="scientific">Chlamydia gallinacea 08-1274/3</name>
    <dbReference type="NCBI Taxonomy" id="1143323"/>
    <lineage>
        <taxon>Bacteria</taxon>
        <taxon>Pseudomonadati</taxon>
        <taxon>Chlamydiota</taxon>
        <taxon>Chlamydiia</taxon>
        <taxon>Chlamydiales</taxon>
        <taxon>Chlamydiaceae</taxon>
        <taxon>Chlamydia/Chlamydophila group</taxon>
        <taxon>Chlamydia</taxon>
    </lineage>
</organism>
<evidence type="ECO:0000256" key="1">
    <source>
        <dbReference type="SAM" id="Phobius"/>
    </source>
</evidence>
<proteinExistence type="predicted"/>
<dbReference type="Proteomes" id="UP000019147">
    <property type="component" value="Chromosome"/>
</dbReference>
<dbReference type="AlphaFoldDB" id="A0A173E0A1"/>
<keyword evidence="1" id="KW-1133">Transmembrane helix</keyword>
<dbReference type="EMBL" id="CP015840">
    <property type="protein sequence ID" value="ANG66573.1"/>
    <property type="molecule type" value="Genomic_DNA"/>
</dbReference>
<protein>
    <submittedName>
        <fullName evidence="2">Uncharacterized protein</fullName>
    </submittedName>
</protein>
<sequence>MNVITTIPYSKTSRSKGCKQIHHNFIHFQSMQYKKRRFSTYFSLSLGIFLVVSGCSFSSTQDLTTKTKRGTRVARNGDESCCLPSYPAIIDEIDKLALRKDSVFIEKNTKESRKIWREIHRNLHMQGDTIPIVAYGSLMSPRSASSTLTHFKATPVWLCGYTRSFNLDAKFWKKEFHPINGENNRGLLSLRQNPTQRCNAIVLEMNEEDFIAARRRESAYKLIPAKVCSYPSEKSCNFAYVFVAEDIFCSKDILPLKEYYYLVWSAVSSDEAKNLYGENFAEDFLNTSFLANGNSVLQVHSEYQKDPQIEYVTPSQNKN</sequence>
<accession>A0A173E0A1</accession>
<dbReference type="Gene3D" id="3.10.490.10">
    <property type="entry name" value="Gamma-glutamyl cyclotransferase-like"/>
    <property type="match status" value="1"/>
</dbReference>
<dbReference type="GeneID" id="81478572"/>
<reference evidence="2 3" key="1">
    <citation type="journal article" date="2014" name="Syst. Appl. Microbiol.">
        <title>Evidence for the existence of two new members of the family Chlamydiaceae and proposal of Chlamydia avium sp. nov. and Chlamydia gallinacea sp. nov.</title>
        <authorList>
            <person name="Sachse K."/>
            <person name="Laroucau K."/>
            <person name="Riege K."/>
            <person name="Wehner S."/>
            <person name="Dilcher M."/>
            <person name="Creasy H.H."/>
            <person name="Weidmann M."/>
            <person name="Myers G."/>
            <person name="Vorimore F."/>
            <person name="Vicari N."/>
            <person name="Magnino S."/>
            <person name="Liebler-Tenorio E."/>
            <person name="Ruettger A."/>
            <person name="Bavoil P.M."/>
            <person name="Hufert F.T."/>
            <person name="Rossello-Mora R."/>
            <person name="Marz M."/>
        </authorList>
    </citation>
    <scope>NUCLEOTIDE SEQUENCE [LARGE SCALE GENOMIC DNA]</scope>
    <source>
        <strain evidence="2 3">08-1274/3</strain>
    </source>
</reference>
<dbReference type="OrthoDB" id="17571at2"/>
<dbReference type="InterPro" id="IPR013024">
    <property type="entry name" value="GGCT-like"/>
</dbReference>
<feature type="transmembrane region" description="Helical" evidence="1">
    <location>
        <begin position="38"/>
        <end position="59"/>
    </location>
</feature>
<keyword evidence="1" id="KW-0472">Membrane</keyword>
<evidence type="ECO:0000313" key="3">
    <source>
        <dbReference type="Proteomes" id="UP000019147"/>
    </source>
</evidence>